<sequence length="184" mass="22137">METIAQIVSKDKNILLLDYPFDELKIKQQMFFKTPEEEMNVRMNNLKDIIKIFNEENILYWLQGKTLLGLYKNKRLIENDHDEDIGTDIKNLDIVARKIIPKLESIGFVVIRCPKDNSMVSVIRDWRYIDICFFKHRGRKYGYQKKFFPAKYYQSYTTIEIDDFEYKIPTYTKDIIKFSYNITV</sequence>
<gene>
    <name evidence="1" type="ORF">METZ01_LOCUS131802</name>
</gene>
<evidence type="ECO:0008006" key="2">
    <source>
        <dbReference type="Google" id="ProtNLM"/>
    </source>
</evidence>
<protein>
    <recommendedName>
        <fullName evidence="2">LicD family protein</fullName>
    </recommendedName>
</protein>
<dbReference type="PANTHER" id="PTHR13627:SF31">
    <property type="entry name" value="RIBITOL 5-PHOSPHATE TRANSFERASE FKRP"/>
    <property type="match status" value="1"/>
</dbReference>
<accession>A0A381YPJ2</accession>
<evidence type="ECO:0000313" key="1">
    <source>
        <dbReference type="EMBL" id="SVA78948.1"/>
    </source>
</evidence>
<organism evidence="1">
    <name type="scientific">marine metagenome</name>
    <dbReference type="NCBI Taxonomy" id="408172"/>
    <lineage>
        <taxon>unclassified sequences</taxon>
        <taxon>metagenomes</taxon>
        <taxon>ecological metagenomes</taxon>
    </lineage>
</organism>
<dbReference type="InterPro" id="IPR052613">
    <property type="entry name" value="LicD_transferase"/>
</dbReference>
<proteinExistence type="predicted"/>
<name>A0A381YPJ2_9ZZZZ</name>
<dbReference type="EMBL" id="UINC01018733">
    <property type="protein sequence ID" value="SVA78948.1"/>
    <property type="molecule type" value="Genomic_DNA"/>
</dbReference>
<dbReference type="PANTHER" id="PTHR13627">
    <property type="entry name" value="FUKUTIN RELATED PROTEIN"/>
    <property type="match status" value="1"/>
</dbReference>
<reference evidence="1" key="1">
    <citation type="submission" date="2018-05" db="EMBL/GenBank/DDBJ databases">
        <authorList>
            <person name="Lanie J.A."/>
            <person name="Ng W.-L."/>
            <person name="Kazmierczak K.M."/>
            <person name="Andrzejewski T.M."/>
            <person name="Davidsen T.M."/>
            <person name="Wayne K.J."/>
            <person name="Tettelin H."/>
            <person name="Glass J.I."/>
            <person name="Rusch D."/>
            <person name="Podicherti R."/>
            <person name="Tsui H.-C.T."/>
            <person name="Winkler M.E."/>
        </authorList>
    </citation>
    <scope>NUCLEOTIDE SEQUENCE</scope>
</reference>
<dbReference type="AlphaFoldDB" id="A0A381YPJ2"/>